<protein>
    <submittedName>
        <fullName evidence="4">ABC transporter related protein</fullName>
    </submittedName>
</protein>
<dbReference type="PROSITE" id="PS50893">
    <property type="entry name" value="ABC_TRANSPORTER_2"/>
    <property type="match status" value="1"/>
</dbReference>
<proteinExistence type="predicted"/>
<dbReference type="InterPro" id="IPR003439">
    <property type="entry name" value="ABC_transporter-like_ATP-bd"/>
</dbReference>
<organism evidence="4 5">
    <name type="scientific">Paenibacillus curdlanolyticus YK9</name>
    <dbReference type="NCBI Taxonomy" id="717606"/>
    <lineage>
        <taxon>Bacteria</taxon>
        <taxon>Bacillati</taxon>
        <taxon>Bacillota</taxon>
        <taxon>Bacilli</taxon>
        <taxon>Bacillales</taxon>
        <taxon>Paenibacillaceae</taxon>
        <taxon>Paenibacillus</taxon>
    </lineage>
</organism>
<dbReference type="PROSITE" id="PS00211">
    <property type="entry name" value="ABC_TRANSPORTER_1"/>
    <property type="match status" value="1"/>
</dbReference>
<accession>E0I3M5</accession>
<dbReference type="PANTHER" id="PTHR43582:SF2">
    <property type="entry name" value="LINEARMYCIN RESISTANCE ATP-BINDING PROTEIN LNRL"/>
    <property type="match status" value="1"/>
</dbReference>
<evidence type="ECO:0000259" key="3">
    <source>
        <dbReference type="PROSITE" id="PS50893"/>
    </source>
</evidence>
<dbReference type="SMART" id="SM00382">
    <property type="entry name" value="AAA"/>
    <property type="match status" value="1"/>
</dbReference>
<evidence type="ECO:0000313" key="4">
    <source>
        <dbReference type="EMBL" id="EFM12889.1"/>
    </source>
</evidence>
<dbReference type="eggNOG" id="COG1131">
    <property type="taxonomic scope" value="Bacteria"/>
</dbReference>
<evidence type="ECO:0000313" key="5">
    <source>
        <dbReference type="Proteomes" id="UP000005387"/>
    </source>
</evidence>
<dbReference type="AlphaFoldDB" id="E0I3M5"/>
<dbReference type="GO" id="GO:0016887">
    <property type="term" value="F:ATP hydrolysis activity"/>
    <property type="evidence" value="ECO:0007669"/>
    <property type="project" value="InterPro"/>
</dbReference>
<reference evidence="4 5" key="1">
    <citation type="submission" date="2010-07" db="EMBL/GenBank/DDBJ databases">
        <title>The draft genome of Paenibacillus curdlanolyticus YK9.</title>
        <authorList>
            <consortium name="US DOE Joint Genome Institute (JGI-PGF)"/>
            <person name="Lucas S."/>
            <person name="Copeland A."/>
            <person name="Lapidus A."/>
            <person name="Cheng J.-F."/>
            <person name="Bruce D."/>
            <person name="Goodwin L."/>
            <person name="Pitluck S."/>
            <person name="Land M.L."/>
            <person name="Hauser L."/>
            <person name="Chang Y.-J."/>
            <person name="Jeffries C."/>
            <person name="Anderson I.J."/>
            <person name="Johnson E."/>
            <person name="Loganathan U."/>
            <person name="Mulhopadhyay B."/>
            <person name="Kyrpides N."/>
            <person name="Woyke T.J."/>
        </authorList>
    </citation>
    <scope>NUCLEOTIDE SEQUENCE [LARGE SCALE GENOMIC DNA]</scope>
    <source>
        <strain evidence="4 5">YK9</strain>
    </source>
</reference>
<dbReference type="GO" id="GO:0005524">
    <property type="term" value="F:ATP binding"/>
    <property type="evidence" value="ECO:0007669"/>
    <property type="project" value="UniProtKB-KW"/>
</dbReference>
<dbReference type="InterPro" id="IPR003593">
    <property type="entry name" value="AAA+_ATPase"/>
</dbReference>
<keyword evidence="2" id="KW-0067">ATP-binding</keyword>
<keyword evidence="1" id="KW-0547">Nucleotide-binding</keyword>
<evidence type="ECO:0000256" key="2">
    <source>
        <dbReference type="ARBA" id="ARBA00022840"/>
    </source>
</evidence>
<dbReference type="PANTHER" id="PTHR43582">
    <property type="entry name" value="LINEARMYCIN RESISTANCE ATP-BINDING PROTEIN LNRL"/>
    <property type="match status" value="1"/>
</dbReference>
<dbReference type="RefSeq" id="WP_006036417.1">
    <property type="nucleotide sequence ID" value="NZ_AEDD01000001.1"/>
</dbReference>
<name>E0I3M5_9BACL</name>
<evidence type="ECO:0000256" key="1">
    <source>
        <dbReference type="ARBA" id="ARBA00022741"/>
    </source>
</evidence>
<dbReference type="SUPFAM" id="SSF52540">
    <property type="entry name" value="P-loop containing nucleoside triphosphate hydrolases"/>
    <property type="match status" value="1"/>
</dbReference>
<sequence length="313" mass="34998">MKLVELREVVKKYEEAVTVNHLSLDIEEGEIFGLLGPNGAGKSTTIGMLSGLISVTSGDIQVGGHSIKRRPLDVKRQIGLVPQDLAIYEYLSARENVTFFGKLYGLRGKMLRDRVDEALAFVGLLDRAKDKPSTFSGGMKRRLNIACAIVHRPKLIMMDEPTVGIDPQSRNHILESVRELNRLGSTVIYTSHYMEEVEAICSRVGVMDHGKLIACGTKEQLLRQAGQEEKLLLELDQESTGAMDEIRNHPRVKRVTTTGERLLEVFVKESTTVLQDLLFILNKHGIALRTLTRVEPDLESLFLHLTGRTLRDS</sequence>
<dbReference type="Proteomes" id="UP000005387">
    <property type="component" value="Unassembled WGS sequence"/>
</dbReference>
<dbReference type="OrthoDB" id="9804819at2"/>
<dbReference type="Pfam" id="PF00005">
    <property type="entry name" value="ABC_tran"/>
    <property type="match status" value="1"/>
</dbReference>
<dbReference type="InterPro" id="IPR027417">
    <property type="entry name" value="P-loop_NTPase"/>
</dbReference>
<keyword evidence="5" id="KW-1185">Reference proteome</keyword>
<dbReference type="InterPro" id="IPR017871">
    <property type="entry name" value="ABC_transporter-like_CS"/>
</dbReference>
<dbReference type="STRING" id="717606.PaecuDRAFT_0400"/>
<feature type="domain" description="ABC transporter" evidence="3">
    <location>
        <begin position="4"/>
        <end position="234"/>
    </location>
</feature>
<dbReference type="EMBL" id="AEDD01000001">
    <property type="protein sequence ID" value="EFM12889.1"/>
    <property type="molecule type" value="Genomic_DNA"/>
</dbReference>
<dbReference type="Gene3D" id="3.40.50.300">
    <property type="entry name" value="P-loop containing nucleotide triphosphate hydrolases"/>
    <property type="match status" value="1"/>
</dbReference>
<gene>
    <name evidence="4" type="ORF">PaecuDRAFT_0400</name>
</gene>